<evidence type="ECO:0000313" key="4">
    <source>
        <dbReference type="Proteomes" id="UP000260812"/>
    </source>
</evidence>
<dbReference type="Proteomes" id="UP000260812">
    <property type="component" value="Unassembled WGS sequence"/>
</dbReference>
<feature type="region of interest" description="Disordered" evidence="1">
    <location>
        <begin position="111"/>
        <end position="197"/>
    </location>
</feature>
<sequence length="275" mass="29205">MEIKKLAIGIGIVDAVLLVVCLFLYLGKDRTPPVISFGDSTAVYEDGMDESLLLQEVTAMDDRDGDVSNSLMVEKVAGTNGKEVIVTFVALDQSNNVGKASKVFAVASGSAAASDGDEMQTDDGNGMSQNETESGTVMGDDSAEDNSSEDGGAADNRDAKDTQQDGNAGDENGGKENTGDVNREEGNGNAEQSGPAPVLVMNSDEIITKKGTAPNWNTVIETMSDDKDDYNTLYNNLKLEGHVDLSRPGEYPVILYTVDSDGNRSEMRELVVKVE</sequence>
<reference evidence="3" key="1">
    <citation type="submission" date="2018-08" db="EMBL/GenBank/DDBJ databases">
        <title>A genome reference for cultivated species of the human gut microbiota.</title>
        <authorList>
            <person name="Zou Y."/>
            <person name="Xue W."/>
            <person name="Luo G."/>
        </authorList>
    </citation>
    <scope>NUCLEOTIDE SEQUENCE [LARGE SCALE GENOMIC DNA]</scope>
    <source>
        <strain evidence="3">TF05-5AC</strain>
    </source>
</reference>
<dbReference type="AlphaFoldDB" id="A0A3E3IBC6"/>
<evidence type="ECO:0008006" key="5">
    <source>
        <dbReference type="Google" id="ProtNLM"/>
    </source>
</evidence>
<name>A0A3E3IBC6_9FIRM</name>
<feature type="transmembrane region" description="Helical" evidence="2">
    <location>
        <begin position="6"/>
        <end position="26"/>
    </location>
</feature>
<gene>
    <name evidence="3" type="ORF">DXC51_04795</name>
</gene>
<evidence type="ECO:0000256" key="1">
    <source>
        <dbReference type="SAM" id="MobiDB-lite"/>
    </source>
</evidence>
<keyword evidence="2" id="KW-0812">Transmembrane</keyword>
<feature type="compositionally biased region" description="Polar residues" evidence="1">
    <location>
        <begin position="122"/>
        <end position="135"/>
    </location>
</feature>
<proteinExistence type="predicted"/>
<keyword evidence="4" id="KW-1185">Reference proteome</keyword>
<feature type="compositionally biased region" description="Basic and acidic residues" evidence="1">
    <location>
        <begin position="172"/>
        <end position="186"/>
    </location>
</feature>
<comment type="caution">
    <text evidence="3">The sequence shown here is derived from an EMBL/GenBank/DDBJ whole genome shotgun (WGS) entry which is preliminary data.</text>
</comment>
<evidence type="ECO:0000256" key="2">
    <source>
        <dbReference type="SAM" id="Phobius"/>
    </source>
</evidence>
<dbReference type="Gene3D" id="2.60.40.10">
    <property type="entry name" value="Immunoglobulins"/>
    <property type="match status" value="1"/>
</dbReference>
<keyword evidence="2" id="KW-1133">Transmembrane helix</keyword>
<dbReference type="RefSeq" id="WP_117543960.1">
    <property type="nucleotide sequence ID" value="NZ_QVLV01000002.1"/>
</dbReference>
<protein>
    <recommendedName>
        <fullName evidence="5">DUF5011 domain-containing protein</fullName>
    </recommendedName>
</protein>
<dbReference type="EMBL" id="QVLV01000002">
    <property type="protein sequence ID" value="RGE64378.1"/>
    <property type="molecule type" value="Genomic_DNA"/>
</dbReference>
<organism evidence="3 4">
    <name type="scientific">Eisenbergiella massiliensis</name>
    <dbReference type="NCBI Taxonomy" id="1720294"/>
    <lineage>
        <taxon>Bacteria</taxon>
        <taxon>Bacillati</taxon>
        <taxon>Bacillota</taxon>
        <taxon>Clostridia</taxon>
        <taxon>Lachnospirales</taxon>
        <taxon>Lachnospiraceae</taxon>
        <taxon>Eisenbergiella</taxon>
    </lineage>
</organism>
<accession>A0A3E3IBC6</accession>
<dbReference type="GeneID" id="97986218"/>
<dbReference type="InterPro" id="IPR013783">
    <property type="entry name" value="Ig-like_fold"/>
</dbReference>
<evidence type="ECO:0000313" key="3">
    <source>
        <dbReference type="EMBL" id="RGE64378.1"/>
    </source>
</evidence>
<keyword evidence="2" id="KW-0472">Membrane</keyword>